<feature type="compositionally biased region" description="Polar residues" evidence="1">
    <location>
        <begin position="21"/>
        <end position="32"/>
    </location>
</feature>
<sequence length="699" mass="77684">MFARIRAALSTVWPSRHRAPQSESSAPDTSSAEVHPADILFNRLDDDARRIGNAERVIRIKAEISNPTRTNTHRPSLAQSWRRNRAFTSRRFKVDRHNSDLDRWTQDDTPYRHSLAKLFKPASPDSPRGRERTRQFLAENPLPEFSFSDDEEPVSKPEEVESQYPVASEDPVVSEDPVSVKEEIETPSIVAEEPVSRTEESHPVVPGERVFVKEEIETPPVIPEERVSGEKQPETRPPVPKGPRPKYKWPTRRKRTHSESAAGDNSVVYNTPKRPRFAPPHRGHLLSPIGEESESAVKAERGFRVPYSPDIGSDPENTSPSDLGQGQGTFDEYLTGGPRQSYSEPPEECSHTADPMDLDGDSFNADVARVNAGLYDPLPGNSSPQLSSSKKRKSKGQNGDATFVPERQGVRGADTTLSDGDSDFDIPVPPRERRGIVTDFSREKARRLATTRGRHDDSWGEAEKRLDSRLGMLGFEPLMSRHWQFDFRTLPGSLFGAPEDGSEPALRASGGSEFHATRSLTELFTVGGRVRDCKVLNIRSETVIRRGIRNHLRWAIRDGGVRVTPDASPVYAICCQRRGETTLSVVERLDRRLKALGRRFGAGQPHPVLVGFAVCGPICAIMTHDTNPDRFKMVEGQAEPRLKYLCQLDMSNQAQDVWNSLSLAIAVSHIRETMAGLAAHGAGGFRLGDGGDEGEDEDL</sequence>
<dbReference type="EMBL" id="MVGC01000088">
    <property type="protein sequence ID" value="RJE24252.1"/>
    <property type="molecule type" value="Genomic_DNA"/>
</dbReference>
<evidence type="ECO:0000313" key="2">
    <source>
        <dbReference type="EMBL" id="RJE24252.1"/>
    </source>
</evidence>
<comment type="caution">
    <text evidence="2">The sequence shown here is derived from an EMBL/GenBank/DDBJ whole genome shotgun (WGS) entry which is preliminary data.</text>
</comment>
<feature type="compositionally biased region" description="Basic residues" evidence="1">
    <location>
        <begin position="243"/>
        <end position="256"/>
    </location>
</feature>
<feature type="region of interest" description="Disordered" evidence="1">
    <location>
        <begin position="138"/>
        <end position="431"/>
    </location>
</feature>
<dbReference type="OrthoDB" id="5286775at2759"/>
<evidence type="ECO:0000313" key="3">
    <source>
        <dbReference type="Proteomes" id="UP000266188"/>
    </source>
</evidence>
<dbReference type="Proteomes" id="UP000266188">
    <property type="component" value="Unassembled WGS sequence"/>
</dbReference>
<dbReference type="AlphaFoldDB" id="A0A3A2ZM87"/>
<proteinExistence type="predicted"/>
<feature type="compositionally biased region" description="Polar residues" evidence="1">
    <location>
        <begin position="315"/>
        <end position="324"/>
    </location>
</feature>
<accession>A0A3A2ZM87</accession>
<protein>
    <submittedName>
        <fullName evidence="2">Uncharacterized protein</fullName>
    </submittedName>
</protein>
<name>A0A3A2ZM87_9EURO</name>
<gene>
    <name evidence="2" type="ORF">PHISCL_03412</name>
</gene>
<feature type="region of interest" description="Disordered" evidence="1">
    <location>
        <begin position="13"/>
        <end position="34"/>
    </location>
</feature>
<feature type="compositionally biased region" description="Basic and acidic residues" evidence="1">
    <location>
        <begin position="223"/>
        <end position="234"/>
    </location>
</feature>
<reference evidence="3" key="1">
    <citation type="submission" date="2017-02" db="EMBL/GenBank/DDBJ databases">
        <authorList>
            <person name="Tafer H."/>
            <person name="Lopandic K."/>
        </authorList>
    </citation>
    <scope>NUCLEOTIDE SEQUENCE [LARGE SCALE GENOMIC DNA]</scope>
    <source>
        <strain evidence="3">CBS 366.77</strain>
    </source>
</reference>
<evidence type="ECO:0000256" key="1">
    <source>
        <dbReference type="SAM" id="MobiDB-lite"/>
    </source>
</evidence>
<organism evidence="2 3">
    <name type="scientific">Aspergillus sclerotialis</name>
    <dbReference type="NCBI Taxonomy" id="2070753"/>
    <lineage>
        <taxon>Eukaryota</taxon>
        <taxon>Fungi</taxon>
        <taxon>Dikarya</taxon>
        <taxon>Ascomycota</taxon>
        <taxon>Pezizomycotina</taxon>
        <taxon>Eurotiomycetes</taxon>
        <taxon>Eurotiomycetidae</taxon>
        <taxon>Eurotiales</taxon>
        <taxon>Aspergillaceae</taxon>
        <taxon>Aspergillus</taxon>
        <taxon>Aspergillus subgen. Polypaecilum</taxon>
    </lineage>
</organism>
<feature type="compositionally biased region" description="Basic residues" evidence="1">
    <location>
        <begin position="273"/>
        <end position="284"/>
    </location>
</feature>
<keyword evidence="3" id="KW-1185">Reference proteome</keyword>